<dbReference type="EMBL" id="CACVAT010000588">
    <property type="protein sequence ID" value="CAA6830465.1"/>
    <property type="molecule type" value="Genomic_DNA"/>
</dbReference>
<name>A0A6S6U7Z8_9GAMM</name>
<protein>
    <submittedName>
        <fullName evidence="1">Uncharacterized protein</fullName>
    </submittedName>
</protein>
<organism evidence="1">
    <name type="scientific">uncultured Thiotrichaceae bacterium</name>
    <dbReference type="NCBI Taxonomy" id="298394"/>
    <lineage>
        <taxon>Bacteria</taxon>
        <taxon>Pseudomonadati</taxon>
        <taxon>Pseudomonadota</taxon>
        <taxon>Gammaproteobacteria</taxon>
        <taxon>Thiotrichales</taxon>
        <taxon>Thiotrichaceae</taxon>
        <taxon>environmental samples</taxon>
    </lineage>
</organism>
<dbReference type="AlphaFoldDB" id="A0A6S6U7Z8"/>
<gene>
    <name evidence="1" type="ORF">HELGO_WM61455</name>
</gene>
<evidence type="ECO:0000313" key="1">
    <source>
        <dbReference type="EMBL" id="CAA6830465.1"/>
    </source>
</evidence>
<proteinExistence type="predicted"/>
<reference evidence="1" key="1">
    <citation type="submission" date="2020-01" db="EMBL/GenBank/DDBJ databases">
        <authorList>
            <person name="Meier V. D."/>
            <person name="Meier V D."/>
        </authorList>
    </citation>
    <scope>NUCLEOTIDE SEQUENCE</scope>
    <source>
        <strain evidence="1">HLG_WM_MAG_09</strain>
    </source>
</reference>
<sequence length="63" mass="6651">MNLEGLGKDELHPDAECLICGDPLTVGEVESYGICTDCYANSTDDGMDDVVDAINPHPNITPG</sequence>
<accession>A0A6S6U7Z8</accession>